<organism evidence="3 4">
    <name type="scientific">Candidatus Protochlamydia amoebophila</name>
    <dbReference type="NCBI Taxonomy" id="362787"/>
    <lineage>
        <taxon>Bacteria</taxon>
        <taxon>Pseudomonadati</taxon>
        <taxon>Chlamydiota</taxon>
        <taxon>Chlamydiia</taxon>
        <taxon>Parachlamydiales</taxon>
        <taxon>Parachlamydiaceae</taxon>
        <taxon>Candidatus Protochlamydia</taxon>
    </lineage>
</organism>
<name>A0A0C1HFE1_9BACT</name>
<reference evidence="3 4" key="1">
    <citation type="journal article" date="2014" name="Mol. Biol. Evol.">
        <title>Massive expansion of Ubiquitination-related gene families within the Chlamydiae.</title>
        <authorList>
            <person name="Domman D."/>
            <person name="Collingro A."/>
            <person name="Lagkouvardos I."/>
            <person name="Gehre L."/>
            <person name="Weinmaier T."/>
            <person name="Rattei T."/>
            <person name="Subtil A."/>
            <person name="Horn M."/>
        </authorList>
    </citation>
    <scope>NUCLEOTIDE SEQUENCE [LARGE SCALE GENOMIC DNA]</scope>
    <source>
        <strain evidence="3 4">EI2</strain>
    </source>
</reference>
<gene>
    <name evidence="3" type="ORF">DB44_BG01120</name>
</gene>
<feature type="coiled-coil region" evidence="1">
    <location>
        <begin position="292"/>
        <end position="319"/>
    </location>
</feature>
<dbReference type="SMART" id="SM00287">
    <property type="entry name" value="SH3b"/>
    <property type="match status" value="1"/>
</dbReference>
<proteinExistence type="predicted"/>
<sequence>MFQNFRILYQLSFLTCFIVRIYMMRKPAPSILSFLSLLIPLSPSLLADENQAEVNIQHTQNFSPSLEKAEKKIVPFEPFTGKITKNKVRLRLHPTYDGYVLREYNQNDLLIINGETEDFYTAQPPKDIKGFVFRTYILDNIVEGSRVNVRLQPDLESPVIAQLNSGDKVEGVISSTNNKWLEITIPQTAQFYIAKEYVEKIGDAGLMARQEKRKEDVYRLLANTESLSRLEMAKPFEQFNVERIKSNYQAIINNYTDFPDAVAKAKELLAKLQEAFITKKLAYLEAQNGYSSHILEAKNKQLTEELNAHKTKLASLEQKGGSEKLSNSSISQANSARKTAQLPMNMAIWLPIEEALFNDWVKHSGSENPQAFYEEQKQHSFILKGIVDAYNRPVKNKPGDYMLINSASKLPIAFLYSTQVNLQDFIGHEVSIRVAPRPNNHYAFPAYYVLSLE</sequence>
<accession>A0A0C1HFE1</accession>
<feature type="domain" description="SH3b" evidence="2">
    <location>
        <begin position="137"/>
        <end position="202"/>
    </location>
</feature>
<protein>
    <recommendedName>
        <fullName evidence="2">SH3b domain-containing protein</fullName>
    </recommendedName>
</protein>
<dbReference type="PANTHER" id="PTHR34408:SF1">
    <property type="entry name" value="GLYCOSYL HYDROLASE FAMILY 19 DOMAIN-CONTAINING PROTEIN HI_1415"/>
    <property type="match status" value="1"/>
</dbReference>
<dbReference type="AlphaFoldDB" id="A0A0C1HFE1"/>
<dbReference type="InterPro" id="IPR003646">
    <property type="entry name" value="SH3-like_bac-type"/>
</dbReference>
<dbReference type="PANTHER" id="PTHR34408">
    <property type="entry name" value="FAMILY PROTEIN, PUTATIVE-RELATED"/>
    <property type="match status" value="1"/>
</dbReference>
<dbReference type="Proteomes" id="UP000031465">
    <property type="component" value="Unassembled WGS sequence"/>
</dbReference>
<dbReference type="Gene3D" id="2.30.30.40">
    <property type="entry name" value="SH3 Domains"/>
    <property type="match status" value="1"/>
</dbReference>
<evidence type="ECO:0000313" key="4">
    <source>
        <dbReference type="Proteomes" id="UP000031465"/>
    </source>
</evidence>
<dbReference type="InterPro" id="IPR052354">
    <property type="entry name" value="Cell_Wall_Dynamics_Protein"/>
</dbReference>
<dbReference type="PATRIC" id="fig|362787.3.peg.529"/>
<evidence type="ECO:0000313" key="3">
    <source>
        <dbReference type="EMBL" id="KIC73423.1"/>
    </source>
</evidence>
<comment type="caution">
    <text evidence="3">The sequence shown here is derived from an EMBL/GenBank/DDBJ whole genome shotgun (WGS) entry which is preliminary data.</text>
</comment>
<dbReference type="EMBL" id="JSAN01000030">
    <property type="protein sequence ID" value="KIC73423.1"/>
    <property type="molecule type" value="Genomic_DNA"/>
</dbReference>
<evidence type="ECO:0000256" key="1">
    <source>
        <dbReference type="SAM" id="Coils"/>
    </source>
</evidence>
<evidence type="ECO:0000259" key="2">
    <source>
        <dbReference type="SMART" id="SM00287"/>
    </source>
</evidence>
<keyword evidence="1" id="KW-0175">Coiled coil</keyword>